<keyword evidence="5" id="KW-0411">Iron-sulfur</keyword>
<dbReference type="Gene3D" id="3.80.30.20">
    <property type="entry name" value="tm_1862 like domain"/>
    <property type="match status" value="1"/>
</dbReference>
<dbReference type="PROSITE" id="PS51332">
    <property type="entry name" value="B12_BINDING"/>
    <property type="match status" value="1"/>
</dbReference>
<dbReference type="InterPro" id="IPR034466">
    <property type="entry name" value="Methyltransferase_Class_B"/>
</dbReference>
<evidence type="ECO:0000256" key="3">
    <source>
        <dbReference type="ARBA" id="ARBA00022723"/>
    </source>
</evidence>
<gene>
    <name evidence="8" type="ORF">METZ01_LOCUS91987</name>
</gene>
<dbReference type="CDD" id="cd02068">
    <property type="entry name" value="radical_SAM_B12_BD"/>
    <property type="match status" value="1"/>
</dbReference>
<keyword evidence="3" id="KW-0479">Metal-binding</keyword>
<evidence type="ECO:0000256" key="1">
    <source>
        <dbReference type="ARBA" id="ARBA00001966"/>
    </source>
</evidence>
<dbReference type="PANTHER" id="PTHR43409:SF16">
    <property type="entry name" value="SLR0320 PROTEIN"/>
    <property type="match status" value="1"/>
</dbReference>
<keyword evidence="2" id="KW-0949">S-adenosyl-L-methionine</keyword>
<evidence type="ECO:0000259" key="7">
    <source>
        <dbReference type="PROSITE" id="PS51918"/>
    </source>
</evidence>
<dbReference type="AlphaFoldDB" id="A0A381VI53"/>
<dbReference type="SMART" id="SM00729">
    <property type="entry name" value="Elp3"/>
    <property type="match status" value="1"/>
</dbReference>
<dbReference type="GO" id="GO:0003824">
    <property type="term" value="F:catalytic activity"/>
    <property type="evidence" value="ECO:0007669"/>
    <property type="project" value="InterPro"/>
</dbReference>
<dbReference type="GO" id="GO:0046872">
    <property type="term" value="F:metal ion binding"/>
    <property type="evidence" value="ECO:0007669"/>
    <property type="project" value="UniProtKB-KW"/>
</dbReference>
<comment type="cofactor">
    <cofactor evidence="1">
        <name>[4Fe-4S] cluster</name>
        <dbReference type="ChEBI" id="CHEBI:49883"/>
    </cofactor>
</comment>
<dbReference type="InterPro" id="IPR006158">
    <property type="entry name" value="Cobalamin-bd"/>
</dbReference>
<dbReference type="Pfam" id="PF04055">
    <property type="entry name" value="Radical_SAM"/>
    <property type="match status" value="1"/>
</dbReference>
<dbReference type="Gene3D" id="3.40.50.280">
    <property type="entry name" value="Cobalamin-binding domain"/>
    <property type="match status" value="1"/>
</dbReference>
<dbReference type="PANTHER" id="PTHR43409">
    <property type="entry name" value="ANAEROBIC MAGNESIUM-PROTOPORPHYRIN IX MONOMETHYL ESTER CYCLASE-RELATED"/>
    <property type="match status" value="1"/>
</dbReference>
<dbReference type="InterPro" id="IPR006638">
    <property type="entry name" value="Elp3/MiaA/NifB-like_rSAM"/>
</dbReference>
<organism evidence="8">
    <name type="scientific">marine metagenome</name>
    <dbReference type="NCBI Taxonomy" id="408172"/>
    <lineage>
        <taxon>unclassified sequences</taxon>
        <taxon>metagenomes</taxon>
        <taxon>ecological metagenomes</taxon>
    </lineage>
</organism>
<evidence type="ECO:0000259" key="6">
    <source>
        <dbReference type="PROSITE" id="PS51332"/>
    </source>
</evidence>
<reference evidence="8" key="1">
    <citation type="submission" date="2018-05" db="EMBL/GenBank/DDBJ databases">
        <authorList>
            <person name="Lanie J.A."/>
            <person name="Ng W.-L."/>
            <person name="Kazmierczak K.M."/>
            <person name="Andrzejewski T.M."/>
            <person name="Davidsen T.M."/>
            <person name="Wayne K.J."/>
            <person name="Tettelin H."/>
            <person name="Glass J.I."/>
            <person name="Rusch D."/>
            <person name="Podicherti R."/>
            <person name="Tsui H.-C.T."/>
            <person name="Winkler M.E."/>
        </authorList>
    </citation>
    <scope>NUCLEOTIDE SEQUENCE</scope>
</reference>
<dbReference type="EMBL" id="UINC01008702">
    <property type="protein sequence ID" value="SVA39133.1"/>
    <property type="molecule type" value="Genomic_DNA"/>
</dbReference>
<name>A0A381VI53_9ZZZZ</name>
<dbReference type="GO" id="GO:0051539">
    <property type="term" value="F:4 iron, 4 sulfur cluster binding"/>
    <property type="evidence" value="ECO:0007669"/>
    <property type="project" value="UniProtKB-KW"/>
</dbReference>
<evidence type="ECO:0000256" key="5">
    <source>
        <dbReference type="ARBA" id="ARBA00023014"/>
    </source>
</evidence>
<accession>A0A381VI53</accession>
<proteinExistence type="predicted"/>
<sequence length="650" mass="76455">MLLVNSSQYNFQYGNRIHFPYSIAMLETFLQSSDHINQNFKFGKTFVFREHVEEDTNKCKNSDILLCSCYVWNWEITIHLAKQVKKINPDCLIIFGGPQVPEDTTGFFEKHPFVDILVHGEGEKIIENIFNTYLDDKDFSNVKGITTKEFKTTFEGRINDLDILPSPYLTSNIWELVEKVEGVKWICSWETHRGCPYLCTFCDWGSATFTKMRRFSEERLFKELEWFAENKIGYIDCCDANFGIFFERDLRLGRKLKELALTKKFPQTFQQSWAKNSSEKIIPIAKELQEGGLLTAVTLSVQSLDENTLDIIKRENMKFDKFSNLSNQFRQQGLPTYSEFIRGLPGETLETFKRGLEQLIGESKIDTIYIFHCIILPNAPMNIPEYREKYKIKTVRSPIYLGHSSVNNRTMEEYENVVISTSSATEEDIQEMYLYSWVILSMHSFGILEYVSRYYKKAHGVSFMKFYEEVIEFCKTEKSIFSEEYEKVIEHRNKGYQGKGWNHCDPNLGDIFWPIEEATWLRLASQKKRTLDGINSLLDYLEKKLGYTTPKEILQDLVKFQLFLISTKEDQDIIKSENFDYDWKGFFDNSSELKQTKKSYNYKNQVIEKDDFEWNKRAIWYGRRGKICKFDSNNLAESQINFEAVEIRNN</sequence>
<dbReference type="SFLD" id="SFLDG01123">
    <property type="entry name" value="methyltransferase_(Class_B)"/>
    <property type="match status" value="1"/>
</dbReference>
<dbReference type="InterPro" id="IPR007197">
    <property type="entry name" value="rSAM"/>
</dbReference>
<dbReference type="InterPro" id="IPR051198">
    <property type="entry name" value="BchE-like"/>
</dbReference>
<dbReference type="GO" id="GO:0031419">
    <property type="term" value="F:cobalamin binding"/>
    <property type="evidence" value="ECO:0007669"/>
    <property type="project" value="InterPro"/>
</dbReference>
<feature type="domain" description="B12-binding" evidence="6">
    <location>
        <begin position="5"/>
        <end position="140"/>
    </location>
</feature>
<dbReference type="SFLD" id="SFLDG01082">
    <property type="entry name" value="B12-binding_domain_containing"/>
    <property type="match status" value="1"/>
</dbReference>
<feature type="domain" description="Radical SAM core" evidence="7">
    <location>
        <begin position="181"/>
        <end position="409"/>
    </location>
</feature>
<protein>
    <submittedName>
        <fullName evidence="8">Uncharacterized protein</fullName>
    </submittedName>
</protein>
<dbReference type="GO" id="GO:0005829">
    <property type="term" value="C:cytosol"/>
    <property type="evidence" value="ECO:0007669"/>
    <property type="project" value="TreeGrafter"/>
</dbReference>
<evidence type="ECO:0000313" key="8">
    <source>
        <dbReference type="EMBL" id="SVA39133.1"/>
    </source>
</evidence>
<evidence type="ECO:0000256" key="2">
    <source>
        <dbReference type="ARBA" id="ARBA00022691"/>
    </source>
</evidence>
<dbReference type="SUPFAM" id="SSF102114">
    <property type="entry name" value="Radical SAM enzymes"/>
    <property type="match status" value="1"/>
</dbReference>
<dbReference type="PROSITE" id="PS51918">
    <property type="entry name" value="RADICAL_SAM"/>
    <property type="match status" value="1"/>
</dbReference>
<keyword evidence="4" id="KW-0408">Iron</keyword>
<dbReference type="InterPro" id="IPR058240">
    <property type="entry name" value="rSAM_sf"/>
</dbReference>
<dbReference type="CDD" id="cd01335">
    <property type="entry name" value="Radical_SAM"/>
    <property type="match status" value="1"/>
</dbReference>
<dbReference type="InterPro" id="IPR023404">
    <property type="entry name" value="rSAM_horseshoe"/>
</dbReference>
<dbReference type="SFLD" id="SFLDS00029">
    <property type="entry name" value="Radical_SAM"/>
    <property type="match status" value="1"/>
</dbReference>
<evidence type="ECO:0000256" key="4">
    <source>
        <dbReference type="ARBA" id="ARBA00023004"/>
    </source>
</evidence>